<feature type="domain" description="EamA" evidence="7">
    <location>
        <begin position="149"/>
        <end position="281"/>
    </location>
</feature>
<dbReference type="Proteomes" id="UP000053941">
    <property type="component" value="Unassembled WGS sequence"/>
</dbReference>
<evidence type="ECO:0000256" key="4">
    <source>
        <dbReference type="ARBA" id="ARBA00022989"/>
    </source>
</evidence>
<feature type="transmembrane region" description="Helical" evidence="6">
    <location>
        <begin position="33"/>
        <end position="52"/>
    </location>
</feature>
<dbReference type="PANTHER" id="PTHR32322:SF2">
    <property type="entry name" value="EAMA DOMAIN-CONTAINING PROTEIN"/>
    <property type="match status" value="1"/>
</dbReference>
<dbReference type="InterPro" id="IPR037185">
    <property type="entry name" value="EmrE-like"/>
</dbReference>
<evidence type="ECO:0000256" key="5">
    <source>
        <dbReference type="ARBA" id="ARBA00023136"/>
    </source>
</evidence>
<keyword evidence="5 6" id="KW-0472">Membrane</keyword>
<organism evidence="8 9">
    <name type="scientific">Actinobacteria bacterium BACL2 MAG-120802-bin41</name>
    <dbReference type="NCBI Taxonomy" id="1655568"/>
    <lineage>
        <taxon>Bacteria</taxon>
        <taxon>Bacillati</taxon>
        <taxon>Actinomycetota</taxon>
        <taxon>Actinomycetes</taxon>
        <taxon>Actinomycetes incertae sedis</taxon>
        <taxon>ac1 cluster</taxon>
    </lineage>
</organism>
<evidence type="ECO:0000313" key="8">
    <source>
        <dbReference type="EMBL" id="KRO31068.1"/>
    </source>
</evidence>
<keyword evidence="4 6" id="KW-1133">Transmembrane helix</keyword>
<feature type="transmembrane region" description="Helical" evidence="6">
    <location>
        <begin position="64"/>
        <end position="83"/>
    </location>
</feature>
<feature type="transmembrane region" description="Helical" evidence="6">
    <location>
        <begin position="178"/>
        <end position="197"/>
    </location>
</feature>
<feature type="transmembrane region" description="Helical" evidence="6">
    <location>
        <begin position="209"/>
        <end position="230"/>
    </location>
</feature>
<evidence type="ECO:0000256" key="3">
    <source>
        <dbReference type="ARBA" id="ARBA00022692"/>
    </source>
</evidence>
<dbReference type="AlphaFoldDB" id="A0A0R2NZN3"/>
<evidence type="ECO:0000256" key="6">
    <source>
        <dbReference type="SAM" id="Phobius"/>
    </source>
</evidence>
<reference evidence="8 9" key="1">
    <citation type="submission" date="2015-10" db="EMBL/GenBank/DDBJ databases">
        <title>Metagenome-Assembled Genomes uncover a global brackish microbiome.</title>
        <authorList>
            <person name="Hugerth L.W."/>
            <person name="Larsson J."/>
            <person name="Alneberg J."/>
            <person name="Lindh M.V."/>
            <person name="Legrand C."/>
            <person name="Pinhassi J."/>
            <person name="Andersson A.F."/>
        </authorList>
    </citation>
    <scope>NUCLEOTIDE SEQUENCE [LARGE SCALE GENOMIC DNA]</scope>
    <source>
        <strain evidence="8">BACL2 MAG-120802-bin41</strain>
    </source>
</reference>
<feature type="domain" description="EamA" evidence="7">
    <location>
        <begin position="4"/>
        <end position="137"/>
    </location>
</feature>
<evidence type="ECO:0000259" key="7">
    <source>
        <dbReference type="Pfam" id="PF00892"/>
    </source>
</evidence>
<proteinExistence type="inferred from homology"/>
<dbReference type="InterPro" id="IPR050638">
    <property type="entry name" value="AA-Vitamin_Transporters"/>
</dbReference>
<feature type="transmembrane region" description="Helical" evidence="6">
    <location>
        <begin position="89"/>
        <end position="109"/>
    </location>
</feature>
<dbReference type="Pfam" id="PF00892">
    <property type="entry name" value="EamA"/>
    <property type="match status" value="2"/>
</dbReference>
<evidence type="ECO:0000256" key="1">
    <source>
        <dbReference type="ARBA" id="ARBA00004141"/>
    </source>
</evidence>
<sequence>MSRKGWVLFALVGLLWGVPYLFMKVAVEELSTPVIVFARLAIGALLLIPVALYEKSIRPALKYWPYILFYSVLEMVIPWYLITTAQKDLSSGLVALLVSTVPIWATLFAHHSGDSTAAHRTRIFGIAMGLLGVALLVGIESLNDFDSAIAIAMVLVASISYAWAVNMITRRAPEISGVAINGLSMIIALIFFAPFAAFNLPTQSPSIEAISATAALGIFSTGLAFWIFFIVLKEIGPARASLVVYPNTAVAVILGIIILNEKLTLAITIGLPLVLIGSYFASKKSETPVVTG</sequence>
<comment type="similarity">
    <text evidence="2">Belongs to the EamA transporter family.</text>
</comment>
<keyword evidence="3 6" id="KW-0812">Transmembrane</keyword>
<dbReference type="PANTHER" id="PTHR32322">
    <property type="entry name" value="INNER MEMBRANE TRANSPORTER"/>
    <property type="match status" value="1"/>
</dbReference>
<name>A0A0R2NZN3_9ACTN</name>
<dbReference type="SUPFAM" id="SSF103481">
    <property type="entry name" value="Multidrug resistance efflux transporter EmrE"/>
    <property type="match status" value="2"/>
</dbReference>
<protein>
    <submittedName>
        <fullName evidence="8">Multidrug DMT transporter permease</fullName>
    </submittedName>
</protein>
<feature type="transmembrane region" description="Helical" evidence="6">
    <location>
        <begin position="121"/>
        <end position="139"/>
    </location>
</feature>
<feature type="transmembrane region" description="Helical" evidence="6">
    <location>
        <begin position="145"/>
        <end position="166"/>
    </location>
</feature>
<dbReference type="EMBL" id="LIAS01000025">
    <property type="protein sequence ID" value="KRO31068.1"/>
    <property type="molecule type" value="Genomic_DNA"/>
</dbReference>
<feature type="transmembrane region" description="Helical" evidence="6">
    <location>
        <begin position="242"/>
        <end position="259"/>
    </location>
</feature>
<comment type="subcellular location">
    <subcellularLocation>
        <location evidence="1">Membrane</location>
        <topology evidence="1">Multi-pass membrane protein</topology>
    </subcellularLocation>
</comment>
<dbReference type="InterPro" id="IPR000620">
    <property type="entry name" value="EamA_dom"/>
</dbReference>
<feature type="transmembrane region" description="Helical" evidence="6">
    <location>
        <begin position="265"/>
        <end position="282"/>
    </location>
</feature>
<comment type="caution">
    <text evidence="8">The sequence shown here is derived from an EMBL/GenBank/DDBJ whole genome shotgun (WGS) entry which is preliminary data.</text>
</comment>
<gene>
    <name evidence="8" type="ORF">ABR60_03205</name>
</gene>
<dbReference type="GO" id="GO:0016020">
    <property type="term" value="C:membrane"/>
    <property type="evidence" value="ECO:0007669"/>
    <property type="project" value="UniProtKB-SubCell"/>
</dbReference>
<accession>A0A0R2NZN3</accession>
<evidence type="ECO:0000313" key="9">
    <source>
        <dbReference type="Proteomes" id="UP000053941"/>
    </source>
</evidence>
<evidence type="ECO:0000256" key="2">
    <source>
        <dbReference type="ARBA" id="ARBA00007362"/>
    </source>
</evidence>